<name>A0ACB0YDB5_MELEN</name>
<dbReference type="EMBL" id="CAVMJV010000010">
    <property type="protein sequence ID" value="CAK5042000.1"/>
    <property type="molecule type" value="Genomic_DNA"/>
</dbReference>
<organism evidence="1 2">
    <name type="scientific">Meloidogyne enterolobii</name>
    <name type="common">Root-knot nematode worm</name>
    <name type="synonym">Meloidogyne mayaguensis</name>
    <dbReference type="NCBI Taxonomy" id="390850"/>
    <lineage>
        <taxon>Eukaryota</taxon>
        <taxon>Metazoa</taxon>
        <taxon>Ecdysozoa</taxon>
        <taxon>Nematoda</taxon>
        <taxon>Chromadorea</taxon>
        <taxon>Rhabditida</taxon>
        <taxon>Tylenchina</taxon>
        <taxon>Tylenchomorpha</taxon>
        <taxon>Tylenchoidea</taxon>
        <taxon>Meloidogynidae</taxon>
        <taxon>Meloidogyninae</taxon>
        <taxon>Meloidogyne</taxon>
    </lineage>
</organism>
<proteinExistence type="predicted"/>
<protein>
    <submittedName>
        <fullName evidence="1">Uncharacterized protein</fullName>
    </submittedName>
</protein>
<accession>A0ACB0YDB5</accession>
<comment type="caution">
    <text evidence="1">The sequence shown here is derived from an EMBL/GenBank/DDBJ whole genome shotgun (WGS) entry which is preliminary data.</text>
</comment>
<evidence type="ECO:0000313" key="1">
    <source>
        <dbReference type="EMBL" id="CAK5042000.1"/>
    </source>
</evidence>
<evidence type="ECO:0000313" key="2">
    <source>
        <dbReference type="Proteomes" id="UP001497535"/>
    </source>
</evidence>
<dbReference type="Proteomes" id="UP001497535">
    <property type="component" value="Unassembled WGS sequence"/>
</dbReference>
<sequence length="128" mass="14669">MLGFNHRPRWFTGDGGRLSSQSYHPRHCGKNHRNHCPRESCHMTVNLEPYDILEFWSSIGEEQFPRLAKLARFLLGISVAPLPLINKKGGINSGLNSEEIGILLNLRPNILNSVNHQLLSRYKQQQQQ</sequence>
<keyword evidence="2" id="KW-1185">Reference proteome</keyword>
<gene>
    <name evidence="1" type="ORF">MENTE1834_LOCUS10698</name>
</gene>
<reference evidence="1" key="1">
    <citation type="submission" date="2023-11" db="EMBL/GenBank/DDBJ databases">
        <authorList>
            <person name="Poullet M."/>
        </authorList>
    </citation>
    <scope>NUCLEOTIDE SEQUENCE</scope>
    <source>
        <strain evidence="1">E1834</strain>
    </source>
</reference>